<dbReference type="InterPro" id="IPR014710">
    <property type="entry name" value="RmlC-like_jellyroll"/>
</dbReference>
<feature type="compositionally biased region" description="Low complexity" evidence="1">
    <location>
        <begin position="462"/>
        <end position="472"/>
    </location>
</feature>
<feature type="domain" description="JmjC" evidence="3">
    <location>
        <begin position="696"/>
        <end position="846"/>
    </location>
</feature>
<feature type="transmembrane region" description="Helical" evidence="2">
    <location>
        <begin position="34"/>
        <end position="57"/>
    </location>
</feature>
<evidence type="ECO:0000259" key="3">
    <source>
        <dbReference type="PROSITE" id="PS51184"/>
    </source>
</evidence>
<reference evidence="4" key="1">
    <citation type="submission" date="2021-01" db="EMBL/GenBank/DDBJ databases">
        <authorList>
            <person name="Corre E."/>
            <person name="Pelletier E."/>
            <person name="Niang G."/>
            <person name="Scheremetjew M."/>
            <person name="Finn R."/>
            <person name="Kale V."/>
            <person name="Holt S."/>
            <person name="Cochrane G."/>
            <person name="Meng A."/>
            <person name="Brown T."/>
            <person name="Cohen L."/>
        </authorList>
    </citation>
    <scope>NUCLEOTIDE SEQUENCE</scope>
    <source>
        <strain evidence="4">CCMP2877</strain>
    </source>
</reference>
<evidence type="ECO:0000256" key="1">
    <source>
        <dbReference type="SAM" id="MobiDB-lite"/>
    </source>
</evidence>
<dbReference type="Gene3D" id="3.40.50.300">
    <property type="entry name" value="P-loop containing nucleotide triphosphate hydrolases"/>
    <property type="match status" value="1"/>
</dbReference>
<name>A0A7S1UC95_9STRA</name>
<dbReference type="PROSITE" id="PS51184">
    <property type="entry name" value="JMJC"/>
    <property type="match status" value="1"/>
</dbReference>
<evidence type="ECO:0000256" key="2">
    <source>
        <dbReference type="SAM" id="Phobius"/>
    </source>
</evidence>
<feature type="region of interest" description="Disordered" evidence="1">
    <location>
        <begin position="454"/>
        <end position="495"/>
    </location>
</feature>
<dbReference type="AlphaFoldDB" id="A0A7S1UC95"/>
<accession>A0A7S1UC95</accession>
<dbReference type="InterPro" id="IPR041667">
    <property type="entry name" value="Cupin_8"/>
</dbReference>
<dbReference type="PANTHER" id="PTHR12461:SF98">
    <property type="entry name" value="CUPIN-LIKE DOMAIN-CONTAINING PROTEIN"/>
    <property type="match status" value="1"/>
</dbReference>
<evidence type="ECO:0000313" key="4">
    <source>
        <dbReference type="EMBL" id="CAD9262605.1"/>
    </source>
</evidence>
<dbReference type="Pfam" id="PF13621">
    <property type="entry name" value="Cupin_8"/>
    <property type="match status" value="1"/>
</dbReference>
<keyword evidence="2" id="KW-0812">Transmembrane</keyword>
<dbReference type="SMART" id="SM00558">
    <property type="entry name" value="JmjC"/>
    <property type="match status" value="1"/>
</dbReference>
<sequence>MTTMRRRGLGKPRRPNYGYAEGALYDDDDADGRVGANAFIAICVMLVLFGGIGVVAVKRDEVAAAMRSAVSWDSSLPLSLNDLYGSREVLMGGVPPKSLWVPIELDTRLGRVTLCELSGKAMLEHSRRPAETPMFKDLVQKFCGRRGEGRRVVDLEVAFREAEHAAKNEGRELLLPTGFVFHESRVGSTLVANMLASVPRFLVWSESKPPVLAMLHCAGDCTRPKQIKMLRQIMTLMCNSPYHHACFFKFQSVAGPAAHLLREAWPETPYVFLFRNPVQTIMSHMKNSKQAPCLRSRPSPPPALKQLFYETTKLPVQSASTEEYCAAHLGYLCTKALGVLEQDAAASTEHVKGISVEYTALPEALLEYILPGHFGVSVGPSAEARMMHESETYSKGRSRGMRTWKDDSAKKEDAATDAVVAAANKLLQPSYDRLVEFSERHLHMVQARAKAVRGTLHTEPSGAEGDADAAGAAGAGGAGNPAWTAPEDWSGKAVPVDFRNTEGGGKAHWALFPRGEISDTGHTSPFEQVECPDVPEEGYPRSYPILNVTSNWPPDDTRVPKQHYGSLCRFDYETELDKCFAYRDAEVPFVVYNVPAVEETAAKWSDLKYLDGRLGGSNFRTEHSKDNHFMYWQKPRSKSSLEELEKQSGKWESPTTITKMDFRTWMTRALEGEDVNKELHSEHYYFRVGDNEEPWIGKEDLTIFNSHKNNLFMKDSKGQRGIHCRFGMRSVIAESHYDSSRNFVAQLGGARRWIMNAPSTCENMYLLPHTHPSGRHSAVDWSNPNLQKFAKFRDLEAFDVVLTTGDVLYVPAYWFHYIVSLGINFQCNSRSGKSSAGLVDIKKCGFQA</sequence>
<dbReference type="InterPro" id="IPR027417">
    <property type="entry name" value="P-loop_NTPase"/>
</dbReference>
<protein>
    <recommendedName>
        <fullName evidence="3">JmjC domain-containing protein</fullName>
    </recommendedName>
</protein>
<dbReference type="Gene3D" id="2.60.120.10">
    <property type="entry name" value="Jelly Rolls"/>
    <property type="match status" value="1"/>
</dbReference>
<dbReference type="SUPFAM" id="SSF52540">
    <property type="entry name" value="P-loop containing nucleoside triphosphate hydrolases"/>
    <property type="match status" value="1"/>
</dbReference>
<organism evidence="4">
    <name type="scientific">Phaeomonas parva</name>
    <dbReference type="NCBI Taxonomy" id="124430"/>
    <lineage>
        <taxon>Eukaryota</taxon>
        <taxon>Sar</taxon>
        <taxon>Stramenopiles</taxon>
        <taxon>Ochrophyta</taxon>
        <taxon>Pinguiophyceae</taxon>
        <taxon>Pinguiochrysidales</taxon>
        <taxon>Pinguiochrysidaceae</taxon>
        <taxon>Phaeomonas</taxon>
    </lineage>
</organism>
<proteinExistence type="predicted"/>
<feature type="region of interest" description="Disordered" evidence="1">
    <location>
        <begin position="389"/>
        <end position="410"/>
    </location>
</feature>
<keyword evidence="2" id="KW-0472">Membrane</keyword>
<dbReference type="SUPFAM" id="SSF51197">
    <property type="entry name" value="Clavaminate synthase-like"/>
    <property type="match status" value="1"/>
</dbReference>
<dbReference type="InterPro" id="IPR003347">
    <property type="entry name" value="JmjC_dom"/>
</dbReference>
<gene>
    <name evidence="4" type="ORF">PPAR1163_LOCUS20988</name>
</gene>
<dbReference type="EMBL" id="HBGJ01033206">
    <property type="protein sequence ID" value="CAD9262605.1"/>
    <property type="molecule type" value="Transcribed_RNA"/>
</dbReference>
<dbReference type="PANTHER" id="PTHR12461">
    <property type="entry name" value="HYPOXIA-INDUCIBLE FACTOR 1 ALPHA INHIBITOR-RELATED"/>
    <property type="match status" value="1"/>
</dbReference>
<keyword evidence="2" id="KW-1133">Transmembrane helix</keyword>